<proteinExistence type="predicted"/>
<evidence type="ECO:0000313" key="2">
    <source>
        <dbReference type="EMBL" id="TKA46025.1"/>
    </source>
</evidence>
<dbReference type="PANTHER" id="PTHR28112">
    <property type="entry name" value="SRP-INDEPENDENT TARGETING PROTEIN 3"/>
    <property type="match status" value="1"/>
</dbReference>
<dbReference type="AlphaFoldDB" id="A0A4U0VD76"/>
<dbReference type="InterPro" id="IPR012098">
    <property type="entry name" value="SND3_fun"/>
</dbReference>
<accession>A0A4U0VD76</accession>
<feature type="region of interest" description="Disordered" evidence="1">
    <location>
        <begin position="320"/>
        <end position="346"/>
    </location>
</feature>
<dbReference type="GO" id="GO:0005783">
    <property type="term" value="C:endoplasmic reticulum"/>
    <property type="evidence" value="ECO:0007669"/>
    <property type="project" value="InterPro"/>
</dbReference>
<dbReference type="STRING" id="329885.A0A4U0VD76"/>
<evidence type="ECO:0000313" key="3">
    <source>
        <dbReference type="Proteomes" id="UP000310066"/>
    </source>
</evidence>
<dbReference type="GO" id="GO:0045047">
    <property type="term" value="P:protein targeting to ER"/>
    <property type="evidence" value="ECO:0007669"/>
    <property type="project" value="InterPro"/>
</dbReference>
<dbReference type="Pfam" id="PF10032">
    <property type="entry name" value="Pho88"/>
    <property type="match status" value="1"/>
</dbReference>
<dbReference type="GO" id="GO:0005739">
    <property type="term" value="C:mitochondrion"/>
    <property type="evidence" value="ECO:0007669"/>
    <property type="project" value="TreeGrafter"/>
</dbReference>
<organism evidence="2 3">
    <name type="scientific">Friedmanniomyces endolithicus</name>
    <dbReference type="NCBI Taxonomy" id="329885"/>
    <lineage>
        <taxon>Eukaryota</taxon>
        <taxon>Fungi</taxon>
        <taxon>Dikarya</taxon>
        <taxon>Ascomycota</taxon>
        <taxon>Pezizomycotina</taxon>
        <taxon>Dothideomycetes</taxon>
        <taxon>Dothideomycetidae</taxon>
        <taxon>Mycosphaerellales</taxon>
        <taxon>Teratosphaeriaceae</taxon>
        <taxon>Friedmanniomyces</taxon>
    </lineage>
</organism>
<comment type="caution">
    <text evidence="2">The sequence shown here is derived from an EMBL/GenBank/DDBJ whole genome shotgun (WGS) entry which is preliminary data.</text>
</comment>
<feature type="compositionally biased region" description="Basic and acidic residues" evidence="1">
    <location>
        <begin position="325"/>
        <end position="346"/>
    </location>
</feature>
<name>A0A4U0VD76_9PEZI</name>
<reference evidence="2 3" key="1">
    <citation type="submission" date="2017-03" db="EMBL/GenBank/DDBJ databases">
        <title>Genomes of endolithic fungi from Antarctica.</title>
        <authorList>
            <person name="Coleine C."/>
            <person name="Masonjones S."/>
            <person name="Stajich J.E."/>
        </authorList>
    </citation>
    <scope>NUCLEOTIDE SEQUENCE [LARGE SCALE GENOMIC DNA]</scope>
    <source>
        <strain evidence="2 3">CCFEE 5311</strain>
    </source>
</reference>
<protein>
    <recommendedName>
        <fullName evidence="4">Inorganic phosphate transport protein PHO88</fullName>
    </recommendedName>
</protein>
<sequence>MDDPLAYAVGCIDSSLDIVAKVETRLPRDHSRFAAPTAPRPCAVVPPDKSIVRESQAKTGPGRLRGLEMSEDSSAEEIRAFKQRTVAAFQTHSILYFTLPVHQLFQLLSTEHPRILGRTTTPALGYYEPYRQHGQPADVRTAAQTKSTRANTDSHTANRTNLVIILGMMQVSKKIPLDDPNVLNGVRALYVVSNLLIVAIYLYTKMQIDKKRDMTVLKYVEPAAMGSTEEPKAVTTTVHAYDTSQLKGLFKSQLMGVGMMAVMHLYFKYTNPLLIQSIIPTKGAFEGNLVKVHVLGYPASGDLKRPWKAAAGMMGMMGGQGGNEIKTDKKSIEAAEKAGRGGSKEE</sequence>
<dbReference type="EMBL" id="NAJP01000009">
    <property type="protein sequence ID" value="TKA46025.1"/>
    <property type="molecule type" value="Genomic_DNA"/>
</dbReference>
<gene>
    <name evidence="2" type="ORF">B0A54_02831</name>
</gene>
<dbReference type="Proteomes" id="UP000310066">
    <property type="component" value="Unassembled WGS sequence"/>
</dbReference>
<evidence type="ECO:0000256" key="1">
    <source>
        <dbReference type="SAM" id="MobiDB-lite"/>
    </source>
</evidence>
<dbReference type="PANTHER" id="PTHR28112:SF1">
    <property type="entry name" value="SRP-INDEPENDENT TARGETING PROTEIN 3"/>
    <property type="match status" value="1"/>
</dbReference>
<evidence type="ECO:0008006" key="4">
    <source>
        <dbReference type="Google" id="ProtNLM"/>
    </source>
</evidence>
<dbReference type="OrthoDB" id="18139at2759"/>